<dbReference type="Gene3D" id="3.30.200.20">
    <property type="entry name" value="Phosphorylase Kinase, domain 1"/>
    <property type="match status" value="1"/>
</dbReference>
<evidence type="ECO:0000313" key="11">
    <source>
        <dbReference type="Proteomes" id="UP000275846"/>
    </source>
</evidence>
<sequence length="65" mass="7349">MTTRAFFFVMDYAPGGDLMLHIQECVFGEHRAAFYAGCVVLGLEFLHSKKIIYRCGGILTHRCCC</sequence>
<dbReference type="PANTHER" id="PTHR24356">
    <property type="entry name" value="SERINE/THREONINE-PROTEIN KINASE"/>
    <property type="match status" value="1"/>
</dbReference>
<keyword evidence="3" id="KW-0808">Transferase</keyword>
<feature type="domain" description="Protein kinase" evidence="9">
    <location>
        <begin position="1"/>
        <end position="65"/>
    </location>
</feature>
<dbReference type="InterPro" id="IPR011009">
    <property type="entry name" value="Kinase-like_dom_sf"/>
</dbReference>
<dbReference type="GO" id="GO:0035556">
    <property type="term" value="P:intracellular signal transduction"/>
    <property type="evidence" value="ECO:0007669"/>
    <property type="project" value="TreeGrafter"/>
</dbReference>
<name>A0A3P7D718_SCHSO</name>
<dbReference type="EC" id="2.7.11.1" evidence="1"/>
<dbReference type="PROSITE" id="PS50011">
    <property type="entry name" value="PROTEIN_KINASE_DOM"/>
    <property type="match status" value="1"/>
</dbReference>
<evidence type="ECO:0000259" key="9">
    <source>
        <dbReference type="PROSITE" id="PS50011"/>
    </source>
</evidence>
<accession>A0A3P7D718</accession>
<evidence type="ECO:0000256" key="6">
    <source>
        <dbReference type="ARBA" id="ARBA00022840"/>
    </source>
</evidence>
<keyword evidence="6" id="KW-0067">ATP-binding</keyword>
<keyword evidence="11" id="KW-1185">Reference proteome</keyword>
<evidence type="ECO:0000256" key="3">
    <source>
        <dbReference type="ARBA" id="ARBA00022679"/>
    </source>
</evidence>
<evidence type="ECO:0000256" key="1">
    <source>
        <dbReference type="ARBA" id="ARBA00012513"/>
    </source>
</evidence>
<dbReference type="GO" id="GO:0004674">
    <property type="term" value="F:protein serine/threonine kinase activity"/>
    <property type="evidence" value="ECO:0007669"/>
    <property type="project" value="UniProtKB-KW"/>
</dbReference>
<organism evidence="10 11">
    <name type="scientific">Schistocephalus solidus</name>
    <name type="common">Tapeworm</name>
    <dbReference type="NCBI Taxonomy" id="70667"/>
    <lineage>
        <taxon>Eukaryota</taxon>
        <taxon>Metazoa</taxon>
        <taxon>Spiralia</taxon>
        <taxon>Lophotrochozoa</taxon>
        <taxon>Platyhelminthes</taxon>
        <taxon>Cestoda</taxon>
        <taxon>Eucestoda</taxon>
        <taxon>Diphyllobothriidea</taxon>
        <taxon>Diphyllobothriidae</taxon>
        <taxon>Schistocephalus</taxon>
    </lineage>
</organism>
<dbReference type="Pfam" id="PF00069">
    <property type="entry name" value="Pkinase"/>
    <property type="match status" value="1"/>
</dbReference>
<dbReference type="InterPro" id="IPR000719">
    <property type="entry name" value="Prot_kinase_dom"/>
</dbReference>
<evidence type="ECO:0000256" key="4">
    <source>
        <dbReference type="ARBA" id="ARBA00022741"/>
    </source>
</evidence>
<evidence type="ECO:0000256" key="7">
    <source>
        <dbReference type="ARBA" id="ARBA00047899"/>
    </source>
</evidence>
<dbReference type="GO" id="GO:0005524">
    <property type="term" value="F:ATP binding"/>
    <property type="evidence" value="ECO:0007669"/>
    <property type="project" value="UniProtKB-KW"/>
</dbReference>
<dbReference type="OrthoDB" id="9618847at2759"/>
<proteinExistence type="predicted"/>
<dbReference type="Proteomes" id="UP000275846">
    <property type="component" value="Unassembled WGS sequence"/>
</dbReference>
<keyword evidence="4" id="KW-0547">Nucleotide-binding</keyword>
<reference evidence="10 11" key="1">
    <citation type="submission" date="2018-11" db="EMBL/GenBank/DDBJ databases">
        <authorList>
            <consortium name="Pathogen Informatics"/>
        </authorList>
    </citation>
    <scope>NUCLEOTIDE SEQUENCE [LARGE SCALE GENOMIC DNA]</scope>
    <source>
        <strain evidence="10 11">NST_G2</strain>
    </source>
</reference>
<dbReference type="Gene3D" id="1.10.510.10">
    <property type="entry name" value="Transferase(Phosphotransferase) domain 1"/>
    <property type="match status" value="1"/>
</dbReference>
<keyword evidence="5" id="KW-0418">Kinase</keyword>
<dbReference type="PANTHER" id="PTHR24356:SF210">
    <property type="entry name" value="SERINE_THREONINE-PROTEIN KINASE N"/>
    <property type="match status" value="1"/>
</dbReference>
<protein>
    <recommendedName>
        <fullName evidence="1">non-specific serine/threonine protein kinase</fullName>
        <ecNumber evidence="1">2.7.11.1</ecNumber>
    </recommendedName>
</protein>
<evidence type="ECO:0000256" key="5">
    <source>
        <dbReference type="ARBA" id="ARBA00022777"/>
    </source>
</evidence>
<gene>
    <name evidence="10" type="ORF">SSLN_LOCUS18737</name>
</gene>
<evidence type="ECO:0000256" key="2">
    <source>
        <dbReference type="ARBA" id="ARBA00022527"/>
    </source>
</evidence>
<evidence type="ECO:0000313" key="10">
    <source>
        <dbReference type="EMBL" id="VDM05123.1"/>
    </source>
</evidence>
<dbReference type="InterPro" id="IPR050236">
    <property type="entry name" value="Ser_Thr_kinase_AGC"/>
</dbReference>
<dbReference type="SUPFAM" id="SSF56112">
    <property type="entry name" value="Protein kinase-like (PK-like)"/>
    <property type="match status" value="1"/>
</dbReference>
<dbReference type="EMBL" id="UYSU01045136">
    <property type="protein sequence ID" value="VDM05123.1"/>
    <property type="molecule type" value="Genomic_DNA"/>
</dbReference>
<comment type="catalytic activity">
    <reaction evidence="8">
        <text>L-seryl-[protein] + ATP = O-phospho-L-seryl-[protein] + ADP + H(+)</text>
        <dbReference type="Rhea" id="RHEA:17989"/>
        <dbReference type="Rhea" id="RHEA-COMP:9863"/>
        <dbReference type="Rhea" id="RHEA-COMP:11604"/>
        <dbReference type="ChEBI" id="CHEBI:15378"/>
        <dbReference type="ChEBI" id="CHEBI:29999"/>
        <dbReference type="ChEBI" id="CHEBI:30616"/>
        <dbReference type="ChEBI" id="CHEBI:83421"/>
        <dbReference type="ChEBI" id="CHEBI:456216"/>
        <dbReference type="EC" id="2.7.11.1"/>
    </reaction>
</comment>
<dbReference type="AlphaFoldDB" id="A0A3P7D718"/>
<comment type="catalytic activity">
    <reaction evidence="7">
        <text>L-threonyl-[protein] + ATP = O-phospho-L-threonyl-[protein] + ADP + H(+)</text>
        <dbReference type="Rhea" id="RHEA:46608"/>
        <dbReference type="Rhea" id="RHEA-COMP:11060"/>
        <dbReference type="Rhea" id="RHEA-COMP:11605"/>
        <dbReference type="ChEBI" id="CHEBI:15378"/>
        <dbReference type="ChEBI" id="CHEBI:30013"/>
        <dbReference type="ChEBI" id="CHEBI:30616"/>
        <dbReference type="ChEBI" id="CHEBI:61977"/>
        <dbReference type="ChEBI" id="CHEBI:456216"/>
        <dbReference type="EC" id="2.7.11.1"/>
    </reaction>
</comment>
<keyword evidence="2" id="KW-0723">Serine/threonine-protein kinase</keyword>
<evidence type="ECO:0000256" key="8">
    <source>
        <dbReference type="ARBA" id="ARBA00048679"/>
    </source>
</evidence>
<dbReference type="STRING" id="70667.A0A3P7D718"/>